<dbReference type="InterPro" id="IPR029526">
    <property type="entry name" value="PGBD"/>
</dbReference>
<sequence>MVQENFFWTLHVTVVNGWLQYKRDLKTSEVASSSQKDLMHFTLDVAESLTKVNKAYARKSRGRVSVTANTETSRRRVRRPEPTPAARFDKVAHWPEIINQKNRCRNCQKTSRAYIAFCQLFNNYDLLIKLSGLKMRAIGTILPYRSNGADAVILPDKELMKQKRGAFNFRSDENIHVAKWYYNSIVRIASNFLTHRPLQNTQRQVKGQRIEVQMPNIVRSYNTGMGGVDLLDRLAAAYCPTIKSEKWYWPLFINAVNTATVAAWWIHCFVEERPLSHLELRRHMVLSLLQSERTATSRVASGFMSQLPDIRFDDVNHIIGTGLQGRCKVCKRNTKNMCKTCNVRLHAERGKQCFEIYHQQK</sequence>
<name>A0A0V1KPF6_9BILA</name>
<dbReference type="EMBL" id="JYDW01000346">
    <property type="protein sequence ID" value="KRZ48977.1"/>
    <property type="molecule type" value="Genomic_DNA"/>
</dbReference>
<gene>
    <name evidence="2" type="primary">PGBD3</name>
    <name evidence="2" type="ORF">T02_9135</name>
</gene>
<comment type="caution">
    <text evidence="2">The sequence shown here is derived from an EMBL/GenBank/DDBJ whole genome shotgun (WGS) entry which is preliminary data.</text>
</comment>
<evidence type="ECO:0000313" key="2">
    <source>
        <dbReference type="EMBL" id="KRZ48977.1"/>
    </source>
</evidence>
<dbReference type="STRING" id="6335.A0A0V1KPF6"/>
<accession>A0A0V1KPF6</accession>
<dbReference type="Pfam" id="PF13843">
    <property type="entry name" value="DDE_Tnp_1_7"/>
    <property type="match status" value="1"/>
</dbReference>
<dbReference type="OrthoDB" id="6380630at2759"/>
<dbReference type="Proteomes" id="UP000054721">
    <property type="component" value="Unassembled WGS sequence"/>
</dbReference>
<protein>
    <submittedName>
        <fullName evidence="2">PiggyBac transposable element-derived protein 3</fullName>
    </submittedName>
</protein>
<keyword evidence="3" id="KW-1185">Reference proteome</keyword>
<dbReference type="AlphaFoldDB" id="A0A0V1KPF6"/>
<proteinExistence type="predicted"/>
<dbReference type="PANTHER" id="PTHR47272">
    <property type="entry name" value="DDE_TNP_1_7 DOMAIN-CONTAINING PROTEIN"/>
    <property type="match status" value="1"/>
</dbReference>
<feature type="domain" description="PiggyBac transposable element-derived protein" evidence="1">
    <location>
        <begin position="113"/>
        <end position="264"/>
    </location>
</feature>
<organism evidence="2 3">
    <name type="scientific">Trichinella nativa</name>
    <dbReference type="NCBI Taxonomy" id="6335"/>
    <lineage>
        <taxon>Eukaryota</taxon>
        <taxon>Metazoa</taxon>
        <taxon>Ecdysozoa</taxon>
        <taxon>Nematoda</taxon>
        <taxon>Enoplea</taxon>
        <taxon>Dorylaimia</taxon>
        <taxon>Trichinellida</taxon>
        <taxon>Trichinellidae</taxon>
        <taxon>Trichinella</taxon>
    </lineage>
</organism>
<evidence type="ECO:0000259" key="1">
    <source>
        <dbReference type="Pfam" id="PF13843"/>
    </source>
</evidence>
<evidence type="ECO:0000313" key="3">
    <source>
        <dbReference type="Proteomes" id="UP000054721"/>
    </source>
</evidence>
<reference evidence="2 3" key="1">
    <citation type="submission" date="2015-05" db="EMBL/GenBank/DDBJ databases">
        <title>Evolution of Trichinella species and genotypes.</title>
        <authorList>
            <person name="Korhonen P.K."/>
            <person name="Edoardo P."/>
            <person name="Giuseppe L.R."/>
            <person name="Gasser R.B."/>
        </authorList>
    </citation>
    <scope>NUCLEOTIDE SEQUENCE [LARGE SCALE GENOMIC DNA]</scope>
    <source>
        <strain evidence="2">ISS10</strain>
    </source>
</reference>